<evidence type="ECO:0000256" key="1">
    <source>
        <dbReference type="SAM" id="MobiDB-lite"/>
    </source>
</evidence>
<feature type="region of interest" description="Disordered" evidence="1">
    <location>
        <begin position="289"/>
        <end position="320"/>
    </location>
</feature>
<evidence type="ECO:0000313" key="3">
    <source>
        <dbReference type="Proteomes" id="UP000286045"/>
    </source>
</evidence>
<proteinExistence type="predicted"/>
<comment type="caution">
    <text evidence="2">The sequence shown here is derived from an EMBL/GenBank/DDBJ whole genome shotgun (WGS) entry which is preliminary data.</text>
</comment>
<accession>A0A439D1T4</accession>
<dbReference type="AlphaFoldDB" id="A0A439D1T4"/>
<dbReference type="EMBL" id="RYZI01000213">
    <property type="protein sequence ID" value="RWA08201.1"/>
    <property type="molecule type" value="Genomic_DNA"/>
</dbReference>
<keyword evidence="3" id="KW-1185">Reference proteome</keyword>
<dbReference type="Proteomes" id="UP000286045">
    <property type="component" value="Unassembled WGS sequence"/>
</dbReference>
<protein>
    <submittedName>
        <fullName evidence="2">Uncharacterized protein</fullName>
    </submittedName>
</protein>
<sequence length="320" mass="36440">MYYQNRPLGWIQPLRHSNGGCDGYAPDSDYLAGELYCLHDEWKGKGKVFPLETIETIGAEDSPTEEDGSSYAVKETSRLPSLGGDYFPRPSSRMSSLPALLLLCRQINDEVETMLYEGNTFTIDVHCQGQYHLEKQFTKKNRERMRHIILILRPIDTQPSSLMDPKIWDSVLGNLVTLGVIVKQPEQPERNQQGWLVDYGKEAVGDFQTFLRERKIEAVAEWMAWLLPIFEYLIQAVPKQTEIVVDVIEGEDTVQSLEFFQKGPFRFQRLPAADSLSISNKVEFAWESGSRGSWYPDDDDDDGLASCGNLDNESEYGYSD</sequence>
<evidence type="ECO:0000313" key="2">
    <source>
        <dbReference type="EMBL" id="RWA08201.1"/>
    </source>
</evidence>
<name>A0A439D1T4_9PEZI</name>
<gene>
    <name evidence="2" type="ORF">EKO27_g6907</name>
</gene>
<reference evidence="2 3" key="1">
    <citation type="submission" date="2018-12" db="EMBL/GenBank/DDBJ databases">
        <title>Draft genome sequence of Xylaria grammica IHI A82.</title>
        <authorList>
            <person name="Buettner E."/>
            <person name="Kellner H."/>
        </authorList>
    </citation>
    <scope>NUCLEOTIDE SEQUENCE [LARGE SCALE GENOMIC DNA]</scope>
    <source>
        <strain evidence="2 3">IHI A82</strain>
    </source>
</reference>
<organism evidence="2 3">
    <name type="scientific">Xylaria grammica</name>
    <dbReference type="NCBI Taxonomy" id="363999"/>
    <lineage>
        <taxon>Eukaryota</taxon>
        <taxon>Fungi</taxon>
        <taxon>Dikarya</taxon>
        <taxon>Ascomycota</taxon>
        <taxon>Pezizomycotina</taxon>
        <taxon>Sordariomycetes</taxon>
        <taxon>Xylariomycetidae</taxon>
        <taxon>Xylariales</taxon>
        <taxon>Xylariaceae</taxon>
        <taxon>Xylaria</taxon>
    </lineage>
</organism>